<dbReference type="PANTHER" id="PTHR13242">
    <property type="entry name" value="EUKARYOTIC TRANSLATION INITIATION FACTOR 3"/>
    <property type="match status" value="1"/>
</dbReference>
<comment type="subcellular location">
    <subcellularLocation>
        <location evidence="4">Cytoplasm</location>
    </subcellularLocation>
</comment>
<dbReference type="GO" id="GO:0016282">
    <property type="term" value="C:eukaryotic 43S preinitiation complex"/>
    <property type="evidence" value="ECO:0007669"/>
    <property type="project" value="UniProtKB-UniRule"/>
</dbReference>
<dbReference type="GO" id="GO:0001732">
    <property type="term" value="P:formation of cytoplasmic translation initiation complex"/>
    <property type="evidence" value="ECO:0007669"/>
    <property type="project" value="UniProtKB-UniRule"/>
</dbReference>
<dbReference type="OrthoDB" id="15082at2759"/>
<dbReference type="PANTHER" id="PTHR13242:SF0">
    <property type="entry name" value="EUKARYOTIC TRANSLATION INITIATION FACTOR 3 SUBUNIT L"/>
    <property type="match status" value="1"/>
</dbReference>
<sequence length="612" mass="67424">MAAFDQEAAAKAAPAANESAAAAAHPEQEPPVDHDQEHDQEPEQAFLPDAVRSFVARLARDVSECKWLDLEIVYEEVYPKLTASYFSKSLWPEAEAFGPDLTEDPLICILYKQLYYRHLFANGTPSFGDYIDSYTVYVDFFNFIFSKPSDFELPSQWLWDIVDEFIWQFQAFTQFRATLTPASHPDEIAELCERPDIWNVHNVLNAFYSVANISAINEQLIAKKNGASADEIAEIAGPIGSRPLFQVLGYFCLIGLLRTHAITGDYHLALRSLEHLGGSFNDPLFRPVNGCHITTFYYLGFTYMMLSRYADAIKTFSSVLMYIARLRGVFARQAAAAASAGTASNATALLKLGDKMYSLLAVCNALCPTKLEDALVVNLREKVMPDVLQVINSASSTTLSRGGADEVLAAFEKLFAYAAPKYVEPQQQPVHLRALTQGTPQQRQRALFLARVAQQLHLPVVRSYLKLYTTLPLTKLAGFLNLEGTPAQVEAEVRRLLLVWTQATRQRRHHATGPNGQPQPFHEGQVASSMDLEFVVDGAMIHVHESKTSRSPAFWLMRQTERMGETARALQVGGAAARRASANATANSAASAALTASVAKPVEAAAPVVAAS</sequence>
<evidence type="ECO:0000256" key="4">
    <source>
        <dbReference type="HAMAP-Rule" id="MF_03011"/>
    </source>
</evidence>
<dbReference type="EMBL" id="ML014299">
    <property type="protein sequence ID" value="RKO99296.1"/>
    <property type="molecule type" value="Genomic_DNA"/>
</dbReference>
<dbReference type="STRING" id="1555241.A0A4P9X2X4"/>
<comment type="function">
    <text evidence="4">Component of the eukaryotic translation initiation factor 3 (eIF-3) complex, which is involved in protein synthesis of a specialized repertoire of mRNAs and, together with other initiation factors, stimulates binding of mRNA and methionyl-tRNAi to the 40S ribosome. The eIF-3 complex specifically targets and initiates translation of a subset of mRNAs involved in cell proliferation.</text>
</comment>
<dbReference type="Pfam" id="PF10255">
    <property type="entry name" value="Paf67"/>
    <property type="match status" value="1"/>
</dbReference>
<dbReference type="HAMAP" id="MF_03011">
    <property type="entry name" value="eIF3l"/>
    <property type="match status" value="1"/>
</dbReference>
<evidence type="ECO:0000256" key="1">
    <source>
        <dbReference type="ARBA" id="ARBA00022490"/>
    </source>
</evidence>
<keyword evidence="2 4" id="KW-0396">Initiation factor</keyword>
<dbReference type="GO" id="GO:0005852">
    <property type="term" value="C:eukaryotic translation initiation factor 3 complex"/>
    <property type="evidence" value="ECO:0007669"/>
    <property type="project" value="UniProtKB-UniRule"/>
</dbReference>
<protein>
    <recommendedName>
        <fullName evidence="4">Eukaryotic translation initiation factor 3 subunit L</fullName>
        <shortName evidence="4">eIF3l</shortName>
    </recommendedName>
</protein>
<dbReference type="InterPro" id="IPR019382">
    <property type="entry name" value="eIF3l"/>
</dbReference>
<dbReference type="AlphaFoldDB" id="A0A4P9X2X4"/>
<keyword evidence="7" id="KW-1185">Reference proteome</keyword>
<feature type="compositionally biased region" description="Basic and acidic residues" evidence="5">
    <location>
        <begin position="26"/>
        <end position="41"/>
    </location>
</feature>
<evidence type="ECO:0000256" key="5">
    <source>
        <dbReference type="SAM" id="MobiDB-lite"/>
    </source>
</evidence>
<evidence type="ECO:0000313" key="6">
    <source>
        <dbReference type="EMBL" id="RKO99296.1"/>
    </source>
</evidence>
<name>A0A4P9X2X4_9FUNG</name>
<keyword evidence="1 4" id="KW-0963">Cytoplasm</keyword>
<gene>
    <name evidence="6" type="ORF">CXG81DRAFT_14703</name>
</gene>
<dbReference type="GO" id="GO:0003743">
    <property type="term" value="F:translation initiation factor activity"/>
    <property type="evidence" value="ECO:0007669"/>
    <property type="project" value="UniProtKB-UniRule"/>
</dbReference>
<evidence type="ECO:0000256" key="2">
    <source>
        <dbReference type="ARBA" id="ARBA00022540"/>
    </source>
</evidence>
<evidence type="ECO:0000256" key="3">
    <source>
        <dbReference type="ARBA" id="ARBA00022917"/>
    </source>
</evidence>
<organism evidence="6 7">
    <name type="scientific">Caulochytrium protostelioides</name>
    <dbReference type="NCBI Taxonomy" id="1555241"/>
    <lineage>
        <taxon>Eukaryota</taxon>
        <taxon>Fungi</taxon>
        <taxon>Fungi incertae sedis</taxon>
        <taxon>Chytridiomycota</taxon>
        <taxon>Chytridiomycota incertae sedis</taxon>
        <taxon>Chytridiomycetes</taxon>
        <taxon>Caulochytriales</taxon>
        <taxon>Caulochytriaceae</taxon>
        <taxon>Caulochytrium</taxon>
    </lineage>
</organism>
<dbReference type="Proteomes" id="UP000274922">
    <property type="component" value="Unassembled WGS sequence"/>
</dbReference>
<feature type="region of interest" description="Disordered" evidence="5">
    <location>
        <begin position="1"/>
        <end position="41"/>
    </location>
</feature>
<comment type="similarity">
    <text evidence="4">Belongs to the eIF-3 subunit L family.</text>
</comment>
<keyword evidence="3 4" id="KW-0648">Protein biosynthesis</keyword>
<comment type="subunit">
    <text evidence="4">Component of the eukaryotic translation initiation factor 3 (eIF-3) complex.</text>
</comment>
<reference evidence="7" key="1">
    <citation type="journal article" date="2018" name="Nat. Microbiol.">
        <title>Leveraging single-cell genomics to expand the fungal tree of life.</title>
        <authorList>
            <person name="Ahrendt S.R."/>
            <person name="Quandt C.A."/>
            <person name="Ciobanu D."/>
            <person name="Clum A."/>
            <person name="Salamov A."/>
            <person name="Andreopoulos B."/>
            <person name="Cheng J.F."/>
            <person name="Woyke T."/>
            <person name="Pelin A."/>
            <person name="Henrissat B."/>
            <person name="Reynolds N.K."/>
            <person name="Benny G.L."/>
            <person name="Smith M.E."/>
            <person name="James T.Y."/>
            <person name="Grigoriev I.V."/>
        </authorList>
    </citation>
    <scope>NUCLEOTIDE SEQUENCE [LARGE SCALE GENOMIC DNA]</scope>
    <source>
        <strain evidence="7">ATCC 52028</strain>
    </source>
</reference>
<proteinExistence type="inferred from homology"/>
<accession>A0A4P9X2X4</accession>
<dbReference type="GO" id="GO:0033290">
    <property type="term" value="C:eukaryotic 48S preinitiation complex"/>
    <property type="evidence" value="ECO:0007669"/>
    <property type="project" value="UniProtKB-UniRule"/>
</dbReference>
<evidence type="ECO:0000313" key="7">
    <source>
        <dbReference type="Proteomes" id="UP000274922"/>
    </source>
</evidence>
<feature type="compositionally biased region" description="Low complexity" evidence="5">
    <location>
        <begin position="1"/>
        <end position="25"/>
    </location>
</feature>